<dbReference type="Pfam" id="PF13417">
    <property type="entry name" value="GST_N_3"/>
    <property type="match status" value="1"/>
</dbReference>
<dbReference type="Gene3D" id="3.40.30.10">
    <property type="entry name" value="Glutaredoxin"/>
    <property type="match status" value="1"/>
</dbReference>
<dbReference type="SUPFAM" id="SSF52833">
    <property type="entry name" value="Thioredoxin-like"/>
    <property type="match status" value="1"/>
</dbReference>
<dbReference type="InterPro" id="IPR050983">
    <property type="entry name" value="GST_Omega/HSP26"/>
</dbReference>
<keyword evidence="4" id="KW-1185">Reference proteome</keyword>
<dbReference type="EC" id="2.5.1.18" evidence="3"/>
<organism evidence="3 4">
    <name type="scientific">Sphingosinicella soli</name>
    <dbReference type="NCBI Taxonomy" id="333708"/>
    <lineage>
        <taxon>Bacteria</taxon>
        <taxon>Pseudomonadati</taxon>
        <taxon>Pseudomonadota</taxon>
        <taxon>Alphaproteobacteria</taxon>
        <taxon>Sphingomonadales</taxon>
        <taxon>Sphingosinicellaceae</taxon>
        <taxon>Sphingosinicella</taxon>
    </lineage>
</organism>
<evidence type="ECO:0000313" key="3">
    <source>
        <dbReference type="EMBL" id="MBB4633308.1"/>
    </source>
</evidence>
<dbReference type="InterPro" id="IPR040079">
    <property type="entry name" value="Glutathione_S-Trfase"/>
</dbReference>
<dbReference type="CDD" id="cd00570">
    <property type="entry name" value="GST_N_family"/>
    <property type="match status" value="1"/>
</dbReference>
<accession>A0A7W7FA43</accession>
<dbReference type="EMBL" id="JACHNZ010000039">
    <property type="protein sequence ID" value="MBB4633308.1"/>
    <property type="molecule type" value="Genomic_DNA"/>
</dbReference>
<dbReference type="Gene3D" id="1.20.1050.10">
    <property type="match status" value="1"/>
</dbReference>
<reference evidence="3 4" key="1">
    <citation type="submission" date="2020-08" db="EMBL/GenBank/DDBJ databases">
        <title>Genomic Encyclopedia of Type Strains, Phase IV (KMG-IV): sequencing the most valuable type-strain genomes for metagenomic binning, comparative biology and taxonomic classification.</title>
        <authorList>
            <person name="Goeker M."/>
        </authorList>
    </citation>
    <scope>NUCLEOTIDE SEQUENCE [LARGE SCALE GENOMIC DNA]</scope>
    <source>
        <strain evidence="3 4">DSM 17328</strain>
    </source>
</reference>
<protein>
    <submittedName>
        <fullName evidence="3">Glutathione S-transferase</fullName>
        <ecNumber evidence="3">2.5.1.18</ecNumber>
    </submittedName>
</protein>
<dbReference type="InterPro" id="IPR036249">
    <property type="entry name" value="Thioredoxin-like_sf"/>
</dbReference>
<evidence type="ECO:0000259" key="2">
    <source>
        <dbReference type="PROSITE" id="PS50405"/>
    </source>
</evidence>
<dbReference type="PANTHER" id="PTHR43968:SF6">
    <property type="entry name" value="GLUTATHIONE S-TRANSFERASE OMEGA"/>
    <property type="match status" value="1"/>
</dbReference>
<dbReference type="Proteomes" id="UP000566324">
    <property type="component" value="Unassembled WGS sequence"/>
</dbReference>
<name>A0A7W7FA43_9SPHN</name>
<evidence type="ECO:0000259" key="1">
    <source>
        <dbReference type="PROSITE" id="PS50404"/>
    </source>
</evidence>
<feature type="domain" description="GST N-terminal" evidence="1">
    <location>
        <begin position="2"/>
        <end position="79"/>
    </location>
</feature>
<sequence length="233" mass="25991">MTQLRLLGYPVSNYVNIVRAALIEKQLPFEFVITRASQDASFRELSPLGKIPVLETGEGPLAETVAVLDYLDDAFPAISLRPDAPFERARSRQTINIIQLYVEAQVRQLFAGVFMGGRNLPETEASVRGMLDRATAALTQRLHPAPFLLGERPGQADIFAFYNLGIAERVTRFVYDRSIIEEIGGLEGWWASMESRPATREVMADFHKSFATYLADHGAAYRADEPLRLVSDA</sequence>
<dbReference type="InterPro" id="IPR036282">
    <property type="entry name" value="Glutathione-S-Trfase_C_sf"/>
</dbReference>
<dbReference type="Pfam" id="PF13410">
    <property type="entry name" value="GST_C_2"/>
    <property type="match status" value="1"/>
</dbReference>
<dbReference type="InterPro" id="IPR010987">
    <property type="entry name" value="Glutathione-S-Trfase_C-like"/>
</dbReference>
<dbReference type="AlphaFoldDB" id="A0A7W7FA43"/>
<comment type="caution">
    <text evidence="3">The sequence shown here is derived from an EMBL/GenBank/DDBJ whole genome shotgun (WGS) entry which is preliminary data.</text>
</comment>
<evidence type="ECO:0000313" key="4">
    <source>
        <dbReference type="Proteomes" id="UP000566324"/>
    </source>
</evidence>
<dbReference type="RefSeq" id="WP_184070789.1">
    <property type="nucleotide sequence ID" value="NZ_JACHNZ010000039.1"/>
</dbReference>
<dbReference type="GO" id="GO:0005737">
    <property type="term" value="C:cytoplasm"/>
    <property type="evidence" value="ECO:0007669"/>
    <property type="project" value="TreeGrafter"/>
</dbReference>
<proteinExistence type="predicted"/>
<dbReference type="GO" id="GO:0004364">
    <property type="term" value="F:glutathione transferase activity"/>
    <property type="evidence" value="ECO:0007669"/>
    <property type="project" value="UniProtKB-EC"/>
</dbReference>
<gene>
    <name evidence="3" type="ORF">GGQ98_002942</name>
</gene>
<dbReference type="PANTHER" id="PTHR43968">
    <property type="match status" value="1"/>
</dbReference>
<dbReference type="InterPro" id="IPR004045">
    <property type="entry name" value="Glutathione_S-Trfase_N"/>
</dbReference>
<dbReference type="SFLD" id="SFLDS00019">
    <property type="entry name" value="Glutathione_Transferase_(cytos"/>
    <property type="match status" value="1"/>
</dbReference>
<dbReference type="PROSITE" id="PS50405">
    <property type="entry name" value="GST_CTER"/>
    <property type="match status" value="1"/>
</dbReference>
<dbReference type="PROSITE" id="PS50404">
    <property type="entry name" value="GST_NTER"/>
    <property type="match status" value="1"/>
</dbReference>
<keyword evidence="3" id="KW-0808">Transferase</keyword>
<feature type="domain" description="GST C-terminal" evidence="2">
    <location>
        <begin position="84"/>
        <end position="214"/>
    </location>
</feature>
<dbReference type="SUPFAM" id="SSF47616">
    <property type="entry name" value="GST C-terminal domain-like"/>
    <property type="match status" value="1"/>
</dbReference>